<dbReference type="Proteomes" id="UP000294862">
    <property type="component" value="Unassembled WGS sequence"/>
</dbReference>
<organism evidence="4 5">
    <name type="scientific">Dokdonella fugitiva</name>
    <dbReference type="NCBI Taxonomy" id="328517"/>
    <lineage>
        <taxon>Bacteria</taxon>
        <taxon>Pseudomonadati</taxon>
        <taxon>Pseudomonadota</taxon>
        <taxon>Gammaproteobacteria</taxon>
        <taxon>Lysobacterales</taxon>
        <taxon>Rhodanobacteraceae</taxon>
        <taxon>Dokdonella</taxon>
    </lineage>
</organism>
<dbReference type="EMBL" id="SLWQ01000013">
    <property type="protein sequence ID" value="TCO36280.1"/>
    <property type="molecule type" value="Genomic_DNA"/>
</dbReference>
<name>A0A4V2S1E3_9GAMM</name>
<dbReference type="SMART" id="SM00448">
    <property type="entry name" value="REC"/>
    <property type="match status" value="1"/>
</dbReference>
<dbReference type="InterPro" id="IPR001789">
    <property type="entry name" value="Sig_transdc_resp-reg_receiver"/>
</dbReference>
<dbReference type="GO" id="GO:0000160">
    <property type="term" value="P:phosphorelay signal transduction system"/>
    <property type="evidence" value="ECO:0007669"/>
    <property type="project" value="InterPro"/>
</dbReference>
<keyword evidence="5" id="KW-1185">Reference proteome</keyword>
<feature type="domain" description="Response regulatory" evidence="3">
    <location>
        <begin position="36"/>
        <end position="152"/>
    </location>
</feature>
<sequence>MDILGFFKRLFGAGGSERAPPQRRAGPRLNARGGMRVLVVDDSTTVVTLLGRMLRQNGYVVLEAFDAEKGVELALAERPDLVFLDIVLPGMSGFAALRQLRRQPATRDIPIIMMSGNEQATEQFYAQRIGADDFMKKPFSRSEVFMRIENLLDVSLLPRRHYMHASAQGAAPESSPFP</sequence>
<evidence type="ECO:0000256" key="2">
    <source>
        <dbReference type="PROSITE-ProRule" id="PRU00169"/>
    </source>
</evidence>
<dbReference type="InterPro" id="IPR011006">
    <property type="entry name" value="CheY-like_superfamily"/>
</dbReference>
<dbReference type="InterPro" id="IPR050595">
    <property type="entry name" value="Bact_response_regulator"/>
</dbReference>
<dbReference type="Gene3D" id="3.40.50.2300">
    <property type="match status" value="1"/>
</dbReference>
<evidence type="ECO:0000256" key="1">
    <source>
        <dbReference type="ARBA" id="ARBA00022553"/>
    </source>
</evidence>
<dbReference type="PANTHER" id="PTHR44591:SF20">
    <property type="entry name" value="PROTEIN PILH"/>
    <property type="match status" value="1"/>
</dbReference>
<evidence type="ECO:0000259" key="3">
    <source>
        <dbReference type="PROSITE" id="PS50110"/>
    </source>
</evidence>
<gene>
    <name evidence="4" type="ORF">EV148_11322</name>
</gene>
<feature type="modified residue" description="4-aspartylphosphate" evidence="2">
    <location>
        <position position="85"/>
    </location>
</feature>
<comment type="caution">
    <text evidence="4">The sequence shown here is derived from an EMBL/GenBank/DDBJ whole genome shotgun (WGS) entry which is preliminary data.</text>
</comment>
<dbReference type="PROSITE" id="PS50110">
    <property type="entry name" value="RESPONSE_REGULATORY"/>
    <property type="match status" value="1"/>
</dbReference>
<protein>
    <submittedName>
        <fullName evidence="4">Twitching motility two-component system response regulator PilH</fullName>
    </submittedName>
</protein>
<reference evidence="4 5" key="1">
    <citation type="journal article" date="2015" name="Stand. Genomic Sci.">
        <title>Genomic Encyclopedia of Bacterial and Archaeal Type Strains, Phase III: the genomes of soil and plant-associated and newly described type strains.</title>
        <authorList>
            <person name="Whitman W.B."/>
            <person name="Woyke T."/>
            <person name="Klenk H.P."/>
            <person name="Zhou Y."/>
            <person name="Lilburn T.G."/>
            <person name="Beck B.J."/>
            <person name="De Vos P."/>
            <person name="Vandamme P."/>
            <person name="Eisen J.A."/>
            <person name="Garrity G."/>
            <person name="Hugenholtz P."/>
            <person name="Kyrpides N.C."/>
        </authorList>
    </citation>
    <scope>NUCLEOTIDE SEQUENCE [LARGE SCALE GENOMIC DNA]</scope>
    <source>
        <strain evidence="4 5">A3</strain>
    </source>
</reference>
<dbReference type="AlphaFoldDB" id="A0A4V2S1E3"/>
<evidence type="ECO:0000313" key="5">
    <source>
        <dbReference type="Proteomes" id="UP000294862"/>
    </source>
</evidence>
<accession>A0A4V2S1E3</accession>
<evidence type="ECO:0000313" key="4">
    <source>
        <dbReference type="EMBL" id="TCO36280.1"/>
    </source>
</evidence>
<dbReference type="RefSeq" id="WP_182518719.1">
    <property type="nucleotide sequence ID" value="NZ_JACGXM010000017.1"/>
</dbReference>
<dbReference type="SUPFAM" id="SSF52172">
    <property type="entry name" value="CheY-like"/>
    <property type="match status" value="1"/>
</dbReference>
<dbReference type="Pfam" id="PF00072">
    <property type="entry name" value="Response_reg"/>
    <property type="match status" value="1"/>
</dbReference>
<proteinExistence type="predicted"/>
<dbReference type="PANTHER" id="PTHR44591">
    <property type="entry name" value="STRESS RESPONSE REGULATOR PROTEIN 1"/>
    <property type="match status" value="1"/>
</dbReference>
<keyword evidence="1 2" id="KW-0597">Phosphoprotein</keyword>